<feature type="domain" description="IDEAL" evidence="1">
    <location>
        <begin position="27"/>
        <end position="63"/>
    </location>
</feature>
<dbReference type="EMBL" id="SCWB01000014">
    <property type="protein sequence ID" value="TDM07483.1"/>
    <property type="molecule type" value="Genomic_DNA"/>
</dbReference>
<evidence type="ECO:0000313" key="3">
    <source>
        <dbReference type="Proteomes" id="UP000294802"/>
    </source>
</evidence>
<evidence type="ECO:0000313" key="2">
    <source>
        <dbReference type="EMBL" id="TDM07483.1"/>
    </source>
</evidence>
<dbReference type="InterPro" id="IPR014957">
    <property type="entry name" value="IDEAL_dom"/>
</dbReference>
<gene>
    <name evidence="2" type="ORF">ERX29_08540</name>
</gene>
<accession>A0A4R6BTH6</accession>
<dbReference type="InterPro" id="IPR027393">
    <property type="entry name" value="Virus_scaffolding_prot_C"/>
</dbReference>
<dbReference type="RefSeq" id="WP_133444274.1">
    <property type="nucleotide sequence ID" value="NZ_SCWB01000014.1"/>
</dbReference>
<dbReference type="Gene3D" id="4.10.810.10">
    <property type="entry name" value="Virus Scaffolding Protein, Chain A"/>
    <property type="match status" value="1"/>
</dbReference>
<sequence>MNQYPQVKQNGLETFVSNLNNLYIELLIDDVLRTQKKAEYHQLIDQSLLNRDEAAFLTYTEALKELEEM</sequence>
<dbReference type="SMART" id="SM00914">
    <property type="entry name" value="IDEAL"/>
    <property type="match status" value="1"/>
</dbReference>
<dbReference type="OrthoDB" id="2418442at2"/>
<reference evidence="2 3" key="1">
    <citation type="submission" date="2019-01" db="EMBL/GenBank/DDBJ databases">
        <title>Draft genome sequences of the type strains of six Macrococcus species.</title>
        <authorList>
            <person name="Mazhar S."/>
            <person name="Altermann E."/>
            <person name="Hill C."/>
            <person name="Mcauliffe O."/>
        </authorList>
    </citation>
    <scope>NUCLEOTIDE SEQUENCE [LARGE SCALE GENOMIC DNA]</scope>
    <source>
        <strain evidence="2 3">CCM4815</strain>
    </source>
</reference>
<name>A0A4R6BTH6_9STAP</name>
<comment type="caution">
    <text evidence="2">The sequence shown here is derived from an EMBL/GenBank/DDBJ whole genome shotgun (WGS) entry which is preliminary data.</text>
</comment>
<protein>
    <submittedName>
        <fullName evidence="2">IDEAL domain-containing protein</fullName>
    </submittedName>
</protein>
<dbReference type="Proteomes" id="UP000294802">
    <property type="component" value="Unassembled WGS sequence"/>
</dbReference>
<dbReference type="AlphaFoldDB" id="A0A4R6BTH6"/>
<evidence type="ECO:0000259" key="1">
    <source>
        <dbReference type="SMART" id="SM00914"/>
    </source>
</evidence>
<dbReference type="Pfam" id="PF08858">
    <property type="entry name" value="IDEAL"/>
    <property type="match status" value="1"/>
</dbReference>
<keyword evidence="3" id="KW-1185">Reference proteome</keyword>
<organism evidence="2 3">
    <name type="scientific">Macrococcus lamae</name>
    <dbReference type="NCBI Taxonomy" id="198484"/>
    <lineage>
        <taxon>Bacteria</taxon>
        <taxon>Bacillati</taxon>
        <taxon>Bacillota</taxon>
        <taxon>Bacilli</taxon>
        <taxon>Bacillales</taxon>
        <taxon>Staphylococcaceae</taxon>
        <taxon>Macrococcus</taxon>
    </lineage>
</organism>
<proteinExistence type="predicted"/>